<evidence type="ECO:0000313" key="2">
    <source>
        <dbReference type="EMBL" id="KAH7415216.1"/>
    </source>
</evidence>
<evidence type="ECO:0000313" key="3">
    <source>
        <dbReference type="Proteomes" id="UP000825935"/>
    </source>
</evidence>
<dbReference type="Proteomes" id="UP000825935">
    <property type="component" value="Chromosome 14"/>
</dbReference>
<accession>A0A8T2T6W1</accession>
<evidence type="ECO:0000256" key="1">
    <source>
        <dbReference type="SAM" id="SignalP"/>
    </source>
</evidence>
<feature type="signal peptide" evidence="1">
    <location>
        <begin position="1"/>
        <end position="30"/>
    </location>
</feature>
<dbReference type="EMBL" id="CM035419">
    <property type="protein sequence ID" value="KAH7415216.1"/>
    <property type="molecule type" value="Genomic_DNA"/>
</dbReference>
<keyword evidence="3" id="KW-1185">Reference proteome</keyword>
<reference evidence="2" key="1">
    <citation type="submission" date="2021-08" db="EMBL/GenBank/DDBJ databases">
        <title>WGS assembly of Ceratopteris richardii.</title>
        <authorList>
            <person name="Marchant D.B."/>
            <person name="Chen G."/>
            <person name="Jenkins J."/>
            <person name="Shu S."/>
            <person name="Leebens-Mack J."/>
            <person name="Grimwood J."/>
            <person name="Schmutz J."/>
            <person name="Soltis P."/>
            <person name="Soltis D."/>
            <person name="Chen Z.-H."/>
        </authorList>
    </citation>
    <scope>NUCLEOTIDE SEQUENCE</scope>
    <source>
        <strain evidence="2">Whitten #5841</strain>
        <tissue evidence="2">Leaf</tissue>
    </source>
</reference>
<organism evidence="2 3">
    <name type="scientific">Ceratopteris richardii</name>
    <name type="common">Triangle waterfern</name>
    <dbReference type="NCBI Taxonomy" id="49495"/>
    <lineage>
        <taxon>Eukaryota</taxon>
        <taxon>Viridiplantae</taxon>
        <taxon>Streptophyta</taxon>
        <taxon>Embryophyta</taxon>
        <taxon>Tracheophyta</taxon>
        <taxon>Polypodiopsida</taxon>
        <taxon>Polypodiidae</taxon>
        <taxon>Polypodiales</taxon>
        <taxon>Pteridineae</taxon>
        <taxon>Pteridaceae</taxon>
        <taxon>Parkerioideae</taxon>
        <taxon>Ceratopteris</taxon>
    </lineage>
</organism>
<keyword evidence="1" id="KW-0732">Signal</keyword>
<dbReference type="AlphaFoldDB" id="A0A8T2T6W1"/>
<comment type="caution">
    <text evidence="2">The sequence shown here is derived from an EMBL/GenBank/DDBJ whole genome shotgun (WGS) entry which is preliminary data.</text>
</comment>
<proteinExistence type="predicted"/>
<gene>
    <name evidence="2" type="ORF">KP509_14G033000</name>
</gene>
<name>A0A8T2T6W1_CERRI</name>
<feature type="chain" id="PRO_5035818126" evidence="1">
    <location>
        <begin position="31"/>
        <end position="165"/>
    </location>
</feature>
<sequence>MQPISPQQVRKHKNLILILLITILHVQGCAVCVFSRPLTEQTDGDAGESWRWTHESWWWVPDPAWFFDSDDEYHIPGLSSSSDGHATNYRSPTCLPPYLAGGAYSSHRNVNKLVSCLFSRLKSYSSQALKLLSDYNAIKQYRMEEKLEMQVPLEVLLTDPEYFPS</sequence>
<protein>
    <submittedName>
        <fullName evidence="2">Uncharacterized protein</fullName>
    </submittedName>
</protein>